<gene>
    <name evidence="2" type="primary">Nup62cl</name>
</gene>
<evidence type="ECO:0000313" key="1">
    <source>
        <dbReference type="Proteomes" id="UP001732720"/>
    </source>
</evidence>
<keyword evidence="1" id="KW-1185">Reference proteome</keyword>
<reference evidence="2" key="1">
    <citation type="submission" date="2025-08" db="UniProtKB">
        <authorList>
            <consortium name="RefSeq"/>
        </authorList>
    </citation>
    <scope>IDENTIFICATION</scope>
</reference>
<protein>
    <submittedName>
        <fullName evidence="2">Nucleoporin-62 C-terminal-like protein isoform X1</fullName>
    </submittedName>
</protein>
<organism evidence="1 2">
    <name type="scientific">Castor canadensis</name>
    <name type="common">American beaver</name>
    <dbReference type="NCBI Taxonomy" id="51338"/>
    <lineage>
        <taxon>Eukaryota</taxon>
        <taxon>Metazoa</taxon>
        <taxon>Chordata</taxon>
        <taxon>Craniata</taxon>
        <taxon>Vertebrata</taxon>
        <taxon>Euteleostomi</taxon>
        <taxon>Mammalia</taxon>
        <taxon>Eutheria</taxon>
        <taxon>Euarchontoglires</taxon>
        <taxon>Glires</taxon>
        <taxon>Rodentia</taxon>
        <taxon>Castorimorpha</taxon>
        <taxon>Castoridae</taxon>
        <taxon>Castor</taxon>
    </lineage>
</organism>
<evidence type="ECO:0000313" key="2">
    <source>
        <dbReference type="RefSeq" id="XP_073918634.1"/>
    </source>
</evidence>
<accession>A0AC58LNA7</accession>
<sequence>MSSCGQRDSRRQLYTVLAMLSVFDFRLYYYFTITRPGTMLFSSLSNAPTSTTAAMEPSCTTSTTTTTTVTTNTTTTITSSINLNLRPLISTGMSNTDPFSASSVPVTSTVNSILTPVVTYSPLDDLRFELEQEKQDFLELASRLEALDRTLNENGEEVGTGIECYHLAAEGTRSAAVSFKDICEGPQ</sequence>
<dbReference type="RefSeq" id="XP_073918634.1">
    <property type="nucleotide sequence ID" value="XM_074062533.1"/>
</dbReference>
<dbReference type="Proteomes" id="UP001732720">
    <property type="component" value="Chromosome X"/>
</dbReference>
<name>A0AC58LNA7_CASCN</name>
<proteinExistence type="predicted"/>